<feature type="compositionally biased region" description="Polar residues" evidence="6">
    <location>
        <begin position="374"/>
        <end position="387"/>
    </location>
</feature>
<dbReference type="InParanoid" id="V5FRS8"/>
<dbReference type="GO" id="GO:0000209">
    <property type="term" value="P:protein polyubiquitination"/>
    <property type="evidence" value="ECO:0007669"/>
    <property type="project" value="InterPro"/>
</dbReference>
<dbReference type="InterPro" id="IPR032353">
    <property type="entry name" value="AZUL"/>
</dbReference>
<evidence type="ECO:0000256" key="3">
    <source>
        <dbReference type="ARBA" id="ARBA00022679"/>
    </source>
</evidence>
<dbReference type="InterPro" id="IPR000569">
    <property type="entry name" value="HECT_dom"/>
</dbReference>
<feature type="region of interest" description="Disordered" evidence="6">
    <location>
        <begin position="1131"/>
        <end position="1162"/>
    </location>
</feature>
<feature type="region of interest" description="Disordered" evidence="6">
    <location>
        <begin position="357"/>
        <end position="458"/>
    </location>
</feature>
<feature type="compositionally biased region" description="Basic and acidic residues" evidence="6">
    <location>
        <begin position="193"/>
        <end position="203"/>
    </location>
</feature>
<accession>V5FRS8</accession>
<comment type="catalytic activity">
    <reaction evidence="1">
        <text>S-ubiquitinyl-[E2 ubiquitin-conjugating enzyme]-L-cysteine + [acceptor protein]-L-lysine = [E2 ubiquitin-conjugating enzyme]-L-cysteine + N(6)-ubiquitinyl-[acceptor protein]-L-lysine.</text>
        <dbReference type="EC" id="2.3.2.26"/>
    </reaction>
</comment>
<protein>
    <recommendedName>
        <fullName evidence="2">HECT-type E3 ubiquitin transferase</fullName>
        <ecNumber evidence="2">2.3.2.26</ecNumber>
    </recommendedName>
</protein>
<keyword evidence="4 5" id="KW-0833">Ubl conjugation pathway</keyword>
<evidence type="ECO:0000256" key="1">
    <source>
        <dbReference type="ARBA" id="ARBA00000885"/>
    </source>
</evidence>
<dbReference type="EC" id="2.3.2.26" evidence="2"/>
<dbReference type="Pfam" id="PF16558">
    <property type="entry name" value="AZUL"/>
    <property type="match status" value="1"/>
</dbReference>
<dbReference type="Gene3D" id="3.90.1750.10">
    <property type="entry name" value="Hect, E3 ligase catalytic domains"/>
    <property type="match status" value="2"/>
</dbReference>
<feature type="compositionally biased region" description="Basic and acidic residues" evidence="6">
    <location>
        <begin position="273"/>
        <end position="282"/>
    </location>
</feature>
<dbReference type="Gene3D" id="3.30.2410.10">
    <property type="entry name" value="Hect, E3 ligase catalytic domain"/>
    <property type="match status" value="1"/>
</dbReference>
<dbReference type="eggNOG" id="KOG0941">
    <property type="taxonomic scope" value="Eukaryota"/>
</dbReference>
<evidence type="ECO:0000313" key="9">
    <source>
        <dbReference type="Proteomes" id="UP000018001"/>
    </source>
</evidence>
<sequence length="1371" mass="154552">MTRMRGGSGSPPEAARSPYAGDRPSGQRAKLPPNAPEVIIQNTIYLTDGAYVLPWHKEERRRQFNLLVRRYKNQLLYGCQDANCMTPTCLSYRKRATEGPFRRYTELSARTLACYLASLDNAESGLCRNPPRQPSDFPPADSSRRSKRRNNSRRSTDEGAVKRPDLNRGDSKDTGRQQSRSLTTSGNQTTEPARIRDTDDRDTVFPPSQEETQPEYAPEGDGSGTQRMKDPKSFTQNLFDTISVRMVEWLPLRRSSNTVEPMDLASSARIPRQQRDGNKEKSQTPSGRGNGNRHGIERTVCGQQNNTARTGAIRNGVSRSSSQSVSAQPTAVEVKLPGQPVKRLSFNDVEHWRQNARLSADEKARRDIQPKKLSVTTPSNAKETLSLPSPPALRHRRQKHGSTNMDGVTFNRDGKKKANRRVSWDGSKLLNDSPRHRVKTQDLPLDDEPASTLRTDQESQVKVLRGHRKHDAPLSVQTVDHLSMEIVCGLSQMLLSGQHDAESWQLEISAMEASGNLEEVDLTYARSEQREAFSFIAQSVFYNLSNPNQILRSFQKREAGSLKKENGLVNASLDIEQLEPTFRQLLRICPWDIVLHSLWTALETVFAPPKDLSTPIRSRRQSAASSNSASNSAPPVIPVGSLSSSCEDHMSDAEAAYMVTVALFGLVGSLPELDPQTWRDIVHIRSAGTVMPDAEVQKLPQTSRALLGDVTDRLEHELALRLLNRLVRALTTRLAFREISKARQTYGHDSPKLRKNGAIDIIIDTLREHHSTRVKTTHKTDDVSRPLSSLSAASVIVEWLRTLFLKEWDGKAEVARSSAAGGAVQILASMYKDRDRLGLPAEDFHTAFLSERLDPMEMPVAWLGTQANNKTIHVLSYSFLFPPQALVIYFRALNYATMSKSYEAAMTATRHITQTAFGQIPIYDDVGLLARLRTSTSTYLVLVVRRDDVLTDALNQLWRREKRELLRPLKVQMGMDEGEEGVDHGGVQQEFFRVVMAQALDPSYGMFTMDSRTRISWFQPCSLEPLYKFELLGLLMSLAVYNGVTLPVNFPIALYRKLLGLKVKRVEHIKDGWPELCRGLEELLNWKDGDVGDIFMRTYEFSFDVFGTVNTVDMEKVHRDAYWPVFHSGSSQDDARNGLSGSHRERRQYSGNNQPVSTMLKDENENMRLPLQSFRTGVLRGVEYDTPLKSSALSQPEEASLVTNENRHQFVKDYIFWLTDKSIRRQYEAFARGFYTCLDRTALSIFTPEALKTVVEGIQDIDLDQLERHARYDGGFSASHRVIRDFWHVVRHFSTEKKRQLLEFVTASDRVPVNGIASIMFVIQKNGVGDARLPTSLTCFGRLLLPEYTSKSVLQEKLEKALENARGFGVA</sequence>
<dbReference type="PROSITE" id="PS50237">
    <property type="entry name" value="HECT"/>
    <property type="match status" value="1"/>
</dbReference>
<dbReference type="OrthoDB" id="5981550at2759"/>
<dbReference type="InterPro" id="IPR044611">
    <property type="entry name" value="E3A/B/C-like"/>
</dbReference>
<evidence type="ECO:0000259" key="7">
    <source>
        <dbReference type="PROSITE" id="PS50237"/>
    </source>
</evidence>
<feature type="compositionally biased region" description="Basic and acidic residues" evidence="6">
    <location>
        <begin position="154"/>
        <end position="175"/>
    </location>
</feature>
<evidence type="ECO:0000256" key="5">
    <source>
        <dbReference type="PROSITE-ProRule" id="PRU00104"/>
    </source>
</evidence>
<feature type="region of interest" description="Disordered" evidence="6">
    <location>
        <begin position="259"/>
        <end position="336"/>
    </location>
</feature>
<evidence type="ECO:0000313" key="8">
    <source>
        <dbReference type="EMBL" id="GAD94733.1"/>
    </source>
</evidence>
<dbReference type="InterPro" id="IPR042556">
    <property type="entry name" value="AZUL_sf"/>
</dbReference>
<feature type="region of interest" description="Disordered" evidence="6">
    <location>
        <begin position="124"/>
        <end position="231"/>
    </location>
</feature>
<dbReference type="HOGENOM" id="CLU_001858_0_0_1"/>
<gene>
    <name evidence="8" type="ORF">PVAR5_3362</name>
</gene>
<feature type="compositionally biased region" description="Basic and acidic residues" evidence="6">
    <location>
        <begin position="357"/>
        <end position="370"/>
    </location>
</feature>
<feature type="compositionally biased region" description="Low complexity" evidence="6">
    <location>
        <begin position="317"/>
        <end position="326"/>
    </location>
</feature>
<dbReference type="PANTHER" id="PTHR45700">
    <property type="entry name" value="UBIQUITIN-PROTEIN LIGASE E3C"/>
    <property type="match status" value="1"/>
</dbReference>
<dbReference type="InterPro" id="IPR035983">
    <property type="entry name" value="Hect_E3_ubiquitin_ligase"/>
</dbReference>
<comment type="caution">
    <text evidence="8">The sequence shown here is derived from an EMBL/GenBank/DDBJ whole genome shotgun (WGS) entry which is preliminary data.</text>
</comment>
<dbReference type="FunFam" id="3.30.2410.10:FF:000003">
    <property type="entry name" value="probable E3 ubiquitin-protein ligase HERC4 isoform X1"/>
    <property type="match status" value="1"/>
</dbReference>
<feature type="compositionally biased region" description="Low complexity" evidence="6">
    <location>
        <begin position="622"/>
        <end position="633"/>
    </location>
</feature>
<organism evidence="8 9">
    <name type="scientific">Byssochlamys spectabilis (strain No. 5 / NBRC 109023)</name>
    <name type="common">Paecilomyces variotii</name>
    <dbReference type="NCBI Taxonomy" id="1356009"/>
    <lineage>
        <taxon>Eukaryota</taxon>
        <taxon>Fungi</taxon>
        <taxon>Dikarya</taxon>
        <taxon>Ascomycota</taxon>
        <taxon>Pezizomycotina</taxon>
        <taxon>Eurotiomycetes</taxon>
        <taxon>Eurotiomycetidae</taxon>
        <taxon>Eurotiales</taxon>
        <taxon>Thermoascaceae</taxon>
        <taxon>Paecilomyces</taxon>
    </lineage>
</organism>
<feature type="domain" description="HECT" evidence="7">
    <location>
        <begin position="962"/>
        <end position="1371"/>
    </location>
</feature>
<proteinExistence type="predicted"/>
<feature type="region of interest" description="Disordered" evidence="6">
    <location>
        <begin position="1"/>
        <end position="34"/>
    </location>
</feature>
<reference evidence="9" key="1">
    <citation type="journal article" date="2014" name="Genome Announc.">
        <title>Draft genome sequence of the formaldehyde-resistant fungus Byssochlamys spectabilis No. 5 (anamorph Paecilomyces variotii No. 5) (NBRC109023).</title>
        <authorList>
            <person name="Oka T."/>
            <person name="Ekino K."/>
            <person name="Fukuda K."/>
            <person name="Nomura Y."/>
        </authorList>
    </citation>
    <scope>NUCLEOTIDE SEQUENCE [LARGE SCALE GENOMIC DNA]</scope>
    <source>
        <strain evidence="9">No. 5 / NBRC 109023</strain>
    </source>
</reference>
<dbReference type="SUPFAM" id="SSF56204">
    <property type="entry name" value="Hect, E3 ligase catalytic domain"/>
    <property type="match status" value="1"/>
</dbReference>
<evidence type="ECO:0000256" key="4">
    <source>
        <dbReference type="ARBA" id="ARBA00022786"/>
    </source>
</evidence>
<evidence type="ECO:0000256" key="2">
    <source>
        <dbReference type="ARBA" id="ARBA00012485"/>
    </source>
</evidence>
<feature type="region of interest" description="Disordered" evidence="6">
    <location>
        <begin position="613"/>
        <end position="636"/>
    </location>
</feature>
<dbReference type="Proteomes" id="UP000018001">
    <property type="component" value="Unassembled WGS sequence"/>
</dbReference>
<dbReference type="SMART" id="SM00119">
    <property type="entry name" value="HECTc"/>
    <property type="match status" value="1"/>
</dbReference>
<dbReference type="Gene3D" id="3.30.2160.10">
    <property type="entry name" value="Hect, E3 ligase catalytic domain"/>
    <property type="match status" value="2"/>
</dbReference>
<feature type="active site" description="Glycyl thioester intermediate" evidence="5">
    <location>
        <position position="1339"/>
    </location>
</feature>
<dbReference type="GO" id="GO:0061630">
    <property type="term" value="F:ubiquitin protein ligase activity"/>
    <property type="evidence" value="ECO:0007669"/>
    <property type="project" value="UniProtKB-EC"/>
</dbReference>
<evidence type="ECO:0000256" key="6">
    <source>
        <dbReference type="SAM" id="MobiDB-lite"/>
    </source>
</evidence>
<dbReference type="Pfam" id="PF00632">
    <property type="entry name" value="HECT"/>
    <property type="match status" value="1"/>
</dbReference>
<dbReference type="EMBL" id="BAUL01000100">
    <property type="protein sequence ID" value="GAD94733.1"/>
    <property type="molecule type" value="Genomic_DNA"/>
</dbReference>
<keyword evidence="9" id="KW-1185">Reference proteome</keyword>
<keyword evidence="3" id="KW-0808">Transferase</keyword>
<feature type="compositionally biased region" description="Polar residues" evidence="6">
    <location>
        <begin position="176"/>
        <end position="191"/>
    </location>
</feature>
<name>V5FRS8_BYSSN</name>
<dbReference type="Gene3D" id="6.10.130.10">
    <property type="entry name" value="Ubiquitin-protein ligase E3A, N-terminal zinc-binding domain (AZUL)"/>
    <property type="match status" value="1"/>
</dbReference>